<dbReference type="Pfam" id="PF13506">
    <property type="entry name" value="Glyco_transf_21"/>
    <property type="match status" value="1"/>
</dbReference>
<evidence type="ECO:0000256" key="4">
    <source>
        <dbReference type="ARBA" id="ARBA00022676"/>
    </source>
</evidence>
<dbReference type="AlphaFoldDB" id="A0A7Y9NR56"/>
<comment type="subcellular location">
    <subcellularLocation>
        <location evidence="1">Membrane</location>
        <topology evidence="1">Multi-pass membrane protein</topology>
    </subcellularLocation>
</comment>
<dbReference type="SUPFAM" id="SSF53448">
    <property type="entry name" value="Nucleotide-diphospho-sugar transferases"/>
    <property type="match status" value="1"/>
</dbReference>
<dbReference type="PANTHER" id="PTHR12726">
    <property type="entry name" value="CERAMIDE GLUCOSYLTRANSFERASE"/>
    <property type="match status" value="1"/>
</dbReference>
<feature type="transmembrane region" description="Helical" evidence="9">
    <location>
        <begin position="284"/>
        <end position="305"/>
    </location>
</feature>
<dbReference type="InterPro" id="IPR025993">
    <property type="entry name" value="Ceramide_glucosylTrfase"/>
</dbReference>
<feature type="transmembrane region" description="Helical" evidence="9">
    <location>
        <begin position="12"/>
        <end position="33"/>
    </location>
</feature>
<evidence type="ECO:0000256" key="8">
    <source>
        <dbReference type="ARBA" id="ARBA00023136"/>
    </source>
</evidence>
<dbReference type="InterPro" id="IPR029044">
    <property type="entry name" value="Nucleotide-diphossugar_trans"/>
</dbReference>
<dbReference type="PANTHER" id="PTHR12726:SF0">
    <property type="entry name" value="CERAMIDE GLUCOSYLTRANSFERASE"/>
    <property type="match status" value="1"/>
</dbReference>
<evidence type="ECO:0000313" key="11">
    <source>
        <dbReference type="Proteomes" id="UP000534186"/>
    </source>
</evidence>
<comment type="caution">
    <text evidence="10">The sequence shown here is derived from an EMBL/GenBank/DDBJ whole genome shotgun (WGS) entry which is preliminary data.</text>
</comment>
<evidence type="ECO:0000256" key="9">
    <source>
        <dbReference type="SAM" id="Phobius"/>
    </source>
</evidence>
<evidence type="ECO:0000313" key="10">
    <source>
        <dbReference type="EMBL" id="NYF54048.1"/>
    </source>
</evidence>
<evidence type="ECO:0000256" key="7">
    <source>
        <dbReference type="ARBA" id="ARBA00022989"/>
    </source>
</evidence>
<dbReference type="CDD" id="cd02520">
    <property type="entry name" value="Glucosylceramide_synthase"/>
    <property type="match status" value="1"/>
</dbReference>
<keyword evidence="7 9" id="KW-1133">Transmembrane helix</keyword>
<organism evidence="10 11">
    <name type="scientific">Tunturiibacter lichenicola</name>
    <dbReference type="NCBI Taxonomy" id="2051959"/>
    <lineage>
        <taxon>Bacteria</taxon>
        <taxon>Pseudomonadati</taxon>
        <taxon>Acidobacteriota</taxon>
        <taxon>Terriglobia</taxon>
        <taxon>Terriglobales</taxon>
        <taxon>Acidobacteriaceae</taxon>
        <taxon>Tunturiibacter</taxon>
    </lineage>
</organism>
<keyword evidence="5 10" id="KW-0808">Transferase</keyword>
<comment type="pathway">
    <text evidence="3">Sphingolipid metabolism.</text>
</comment>
<sequence length="386" mass="43368">MTIFLMRNVFLGIAAIPFIYYALAIFSSLRFFLATRAKGDRAGAFLPPVSNLKPVRGLDPEAYENFASFCRQDYPNYEVLFCIGDTNDPAYPVLQRIVSDFPDCQIRIVIGSGRIATNDKVAKLARLVEEASHEYLVISDSDVRVAPDYLRKVVAPLEDLKTGAVTCFYVPIKESTWVQRLQDIGMLSDFYPGILVAKQLDGVKFALGPTIATTRTRLQAFGGYASIENRPADDLLVGRLIAEQGYEVELLPYTISTVADYQSLNELFHKRLRWITVMRHMRPWGHLGLIFTLGLPWAILAVALLPTFLVAAIYLGGYLVVRAVLTVLVGSWGLNQPGIWKKLALIPLWDGMASLIWLTSFTRKTIRWRGQNYLMRDGELVLPLEV</sequence>
<feature type="transmembrane region" description="Helical" evidence="9">
    <location>
        <begin position="311"/>
        <end position="334"/>
    </location>
</feature>
<dbReference type="Gene3D" id="3.90.550.10">
    <property type="entry name" value="Spore Coat Polysaccharide Biosynthesis Protein SpsA, Chain A"/>
    <property type="match status" value="1"/>
</dbReference>
<dbReference type="GO" id="GO:0008120">
    <property type="term" value="F:ceramide glucosyltransferase activity"/>
    <property type="evidence" value="ECO:0007669"/>
    <property type="project" value="UniProtKB-EC"/>
</dbReference>
<reference evidence="10 11" key="1">
    <citation type="submission" date="2020-07" db="EMBL/GenBank/DDBJ databases">
        <title>Genomic Encyclopedia of Type Strains, Phase IV (KMG-V): Genome sequencing to study the core and pangenomes of soil and plant-associated prokaryotes.</title>
        <authorList>
            <person name="Whitman W."/>
        </authorList>
    </citation>
    <scope>NUCLEOTIDE SEQUENCE [LARGE SCALE GENOMIC DNA]</scope>
    <source>
        <strain evidence="10 11">M8UP30</strain>
    </source>
</reference>
<keyword evidence="6 9" id="KW-0812">Transmembrane</keyword>
<name>A0A7Y9NR56_9BACT</name>
<evidence type="ECO:0000256" key="2">
    <source>
        <dbReference type="ARBA" id="ARBA00004760"/>
    </source>
</evidence>
<dbReference type="EMBL" id="JACCCV010000002">
    <property type="protein sequence ID" value="NYF54048.1"/>
    <property type="molecule type" value="Genomic_DNA"/>
</dbReference>
<keyword evidence="4 10" id="KW-0328">Glycosyltransferase</keyword>
<dbReference type="GO" id="GO:0016020">
    <property type="term" value="C:membrane"/>
    <property type="evidence" value="ECO:0007669"/>
    <property type="project" value="UniProtKB-SubCell"/>
</dbReference>
<dbReference type="Proteomes" id="UP000534186">
    <property type="component" value="Unassembled WGS sequence"/>
</dbReference>
<gene>
    <name evidence="10" type="ORF">HDF12_004447</name>
</gene>
<evidence type="ECO:0000256" key="3">
    <source>
        <dbReference type="ARBA" id="ARBA00004991"/>
    </source>
</evidence>
<comment type="pathway">
    <text evidence="2">Lipid metabolism; sphingolipid metabolism.</text>
</comment>
<dbReference type="GO" id="GO:0006679">
    <property type="term" value="P:glucosylceramide biosynthetic process"/>
    <property type="evidence" value="ECO:0007669"/>
    <property type="project" value="TreeGrafter"/>
</dbReference>
<dbReference type="EC" id="2.4.1.80" evidence="10"/>
<evidence type="ECO:0000256" key="1">
    <source>
        <dbReference type="ARBA" id="ARBA00004141"/>
    </source>
</evidence>
<evidence type="ECO:0000256" key="5">
    <source>
        <dbReference type="ARBA" id="ARBA00022679"/>
    </source>
</evidence>
<accession>A0A7Y9NR56</accession>
<proteinExistence type="predicted"/>
<evidence type="ECO:0000256" key="6">
    <source>
        <dbReference type="ARBA" id="ARBA00022692"/>
    </source>
</evidence>
<protein>
    <submittedName>
        <fullName evidence="10">Ceramide glucosyltransferase</fullName>
        <ecNumber evidence="10">2.4.1.80</ecNumber>
    </submittedName>
</protein>
<keyword evidence="8 9" id="KW-0472">Membrane</keyword>